<dbReference type="Gene3D" id="3.60.20.10">
    <property type="entry name" value="Glutamine Phosphoribosylpyrophosphate, subunit 1, domain 1"/>
    <property type="match status" value="1"/>
</dbReference>
<evidence type="ECO:0000259" key="1">
    <source>
        <dbReference type="Pfam" id="PF13537"/>
    </source>
</evidence>
<organism evidence="2">
    <name type="scientific">viral metagenome</name>
    <dbReference type="NCBI Taxonomy" id="1070528"/>
    <lineage>
        <taxon>unclassified sequences</taxon>
        <taxon>metagenomes</taxon>
        <taxon>organismal metagenomes</taxon>
    </lineage>
</organism>
<accession>A0A6C0HTX8</accession>
<reference evidence="2" key="1">
    <citation type="journal article" date="2020" name="Nature">
        <title>Giant virus diversity and host interactions through global metagenomics.</title>
        <authorList>
            <person name="Schulz F."/>
            <person name="Roux S."/>
            <person name="Paez-Espino D."/>
            <person name="Jungbluth S."/>
            <person name="Walsh D.A."/>
            <person name="Denef V.J."/>
            <person name="McMahon K.D."/>
            <person name="Konstantinidis K.T."/>
            <person name="Eloe-Fadrosh E.A."/>
            <person name="Kyrpides N.C."/>
            <person name="Woyke T."/>
        </authorList>
    </citation>
    <scope>NUCLEOTIDE SEQUENCE</scope>
    <source>
        <strain evidence="2">GVMAG-M-3300023184-16</strain>
    </source>
</reference>
<feature type="domain" description="Glutamine amidotransferase type-2" evidence="1">
    <location>
        <begin position="34"/>
        <end position="131"/>
    </location>
</feature>
<dbReference type="InterPro" id="IPR029055">
    <property type="entry name" value="Ntn_hydrolases_N"/>
</dbReference>
<evidence type="ECO:0000313" key="2">
    <source>
        <dbReference type="EMBL" id="QHT83999.1"/>
    </source>
</evidence>
<dbReference type="SUPFAM" id="SSF56235">
    <property type="entry name" value="N-terminal nucleophile aminohydrolases (Ntn hydrolases)"/>
    <property type="match status" value="1"/>
</dbReference>
<dbReference type="Pfam" id="PF13537">
    <property type="entry name" value="GATase_7"/>
    <property type="match status" value="1"/>
</dbReference>
<sequence length="416" mass="48886">MFIHNPFTIYLNAQFHVDEQHKISPLGIKSYYHSTNEPIMLTDSDLMIFIHGRVFNLQQLNEDSEIKESDPCRVLCTIYKTYGIEYLLQVMQGEFVMVIIDQRVELDEAKIYAVSESMGIVPLYMYMNNAASSSKEIKYIISTQPDLYGCGNAYSEGRLCCYCEAAIAWSPEEYEYECSMYPGTYAQFSLRRIVHASWTFDPRMNLQTHYTMQRLTNYMRHINYDLPNVLNHQFYLSIYDRFQYDTTTTHVCCLYHELDESSYACKAVRHDFQSCGEEDRRTRDVAENVVKASEGKSKETCTEYNILYNDLKKVCKKKNILFLDNVSTISHPETTRVFMVFGGCTTSYMCDNVSDKTNLQIDYELRDHLKTTVQTTLIPLYESFYQEHGIMLEFPWLNSEWLQLYLSLPYHCRFDM</sequence>
<dbReference type="AlphaFoldDB" id="A0A6C0HTX8"/>
<name>A0A6C0HTX8_9ZZZZ</name>
<proteinExistence type="predicted"/>
<dbReference type="InterPro" id="IPR017932">
    <property type="entry name" value="GATase_2_dom"/>
</dbReference>
<protein>
    <recommendedName>
        <fullName evidence="1">Glutamine amidotransferase type-2 domain-containing protein</fullName>
    </recommendedName>
</protein>
<dbReference type="EMBL" id="MN740015">
    <property type="protein sequence ID" value="QHT83999.1"/>
    <property type="molecule type" value="Genomic_DNA"/>
</dbReference>